<accession>A0A9J5YA80</accession>
<feature type="compositionally biased region" description="Polar residues" evidence="1">
    <location>
        <begin position="8"/>
        <end position="17"/>
    </location>
</feature>
<evidence type="ECO:0000313" key="3">
    <source>
        <dbReference type="Proteomes" id="UP000824120"/>
    </source>
</evidence>
<comment type="caution">
    <text evidence="2">The sequence shown here is derived from an EMBL/GenBank/DDBJ whole genome shotgun (WGS) entry which is preliminary data.</text>
</comment>
<feature type="region of interest" description="Disordered" evidence="1">
    <location>
        <begin position="1"/>
        <end position="26"/>
    </location>
</feature>
<keyword evidence="3" id="KW-1185">Reference proteome</keyword>
<dbReference type="Proteomes" id="UP000824120">
    <property type="component" value="Chromosome 7"/>
</dbReference>
<dbReference type="EMBL" id="JACXVP010000007">
    <property type="protein sequence ID" value="KAG5596456.1"/>
    <property type="molecule type" value="Genomic_DNA"/>
</dbReference>
<name>A0A9J5YA80_SOLCO</name>
<protein>
    <submittedName>
        <fullName evidence="2">Uncharacterized protein</fullName>
    </submittedName>
</protein>
<sequence>MEYHSDSEYSVNVSLNHKQPDGDLSRSEIYRPATLSTHYWSHFRLNGQVRSSSTCGRSNQPTGCSQ</sequence>
<evidence type="ECO:0000313" key="2">
    <source>
        <dbReference type="EMBL" id="KAG5596456.1"/>
    </source>
</evidence>
<reference evidence="2 3" key="1">
    <citation type="submission" date="2020-09" db="EMBL/GenBank/DDBJ databases">
        <title>De no assembly of potato wild relative species, Solanum commersonii.</title>
        <authorList>
            <person name="Cho K."/>
        </authorList>
    </citation>
    <scope>NUCLEOTIDE SEQUENCE [LARGE SCALE GENOMIC DNA]</scope>
    <source>
        <strain evidence="2">LZ3.2</strain>
        <tissue evidence="2">Leaf</tissue>
    </source>
</reference>
<dbReference type="AlphaFoldDB" id="A0A9J5YA80"/>
<evidence type="ECO:0000256" key="1">
    <source>
        <dbReference type="SAM" id="MobiDB-lite"/>
    </source>
</evidence>
<proteinExistence type="predicted"/>
<gene>
    <name evidence="2" type="ORF">H5410_037688</name>
</gene>
<organism evidence="2 3">
    <name type="scientific">Solanum commersonii</name>
    <name type="common">Commerson's wild potato</name>
    <name type="synonym">Commerson's nightshade</name>
    <dbReference type="NCBI Taxonomy" id="4109"/>
    <lineage>
        <taxon>Eukaryota</taxon>
        <taxon>Viridiplantae</taxon>
        <taxon>Streptophyta</taxon>
        <taxon>Embryophyta</taxon>
        <taxon>Tracheophyta</taxon>
        <taxon>Spermatophyta</taxon>
        <taxon>Magnoliopsida</taxon>
        <taxon>eudicotyledons</taxon>
        <taxon>Gunneridae</taxon>
        <taxon>Pentapetalae</taxon>
        <taxon>asterids</taxon>
        <taxon>lamiids</taxon>
        <taxon>Solanales</taxon>
        <taxon>Solanaceae</taxon>
        <taxon>Solanoideae</taxon>
        <taxon>Solaneae</taxon>
        <taxon>Solanum</taxon>
    </lineage>
</organism>